<dbReference type="EMBL" id="CP159373">
    <property type="protein sequence ID" value="XCN74482.1"/>
    <property type="molecule type" value="Genomic_DNA"/>
</dbReference>
<feature type="transmembrane region" description="Helical" evidence="1">
    <location>
        <begin position="224"/>
        <end position="245"/>
    </location>
</feature>
<evidence type="ECO:0000313" key="2">
    <source>
        <dbReference type="EMBL" id="XCN74482.1"/>
    </source>
</evidence>
<evidence type="ECO:0000256" key="1">
    <source>
        <dbReference type="SAM" id="Phobius"/>
    </source>
</evidence>
<accession>A0AAU8LZ32</accession>
<feature type="transmembrane region" description="Helical" evidence="1">
    <location>
        <begin position="141"/>
        <end position="158"/>
    </location>
</feature>
<protein>
    <submittedName>
        <fullName evidence="2">Pentapeptide repeat-containing protein</fullName>
    </submittedName>
</protein>
<reference evidence="2" key="1">
    <citation type="journal article" date="2024" name="Syst. Appl. Microbiol.">
        <title>First single-strain enrichments of Electrothrix cable bacteria, description of E. aestuarii sp. nov. and E. rattekaaiensis sp. nov., and proposal of a cable bacteria taxonomy following the rules of the SeqCode.</title>
        <authorList>
            <person name="Plum-Jensen L.E."/>
            <person name="Schramm A."/>
            <person name="Marshall I.P.G."/>
        </authorList>
    </citation>
    <scope>NUCLEOTIDE SEQUENCE</scope>
    <source>
        <strain evidence="2">Rat1</strain>
    </source>
</reference>
<keyword evidence="1" id="KW-0472">Membrane</keyword>
<feature type="transmembrane region" description="Helical" evidence="1">
    <location>
        <begin position="201"/>
        <end position="218"/>
    </location>
</feature>
<keyword evidence="1" id="KW-0812">Transmembrane</keyword>
<gene>
    <name evidence="2" type="ORF">Q3M24_06970</name>
</gene>
<dbReference type="SUPFAM" id="SSF141571">
    <property type="entry name" value="Pentapeptide repeat-like"/>
    <property type="match status" value="2"/>
</dbReference>
<dbReference type="PANTHER" id="PTHR14136:SF17">
    <property type="entry name" value="BTB_POZ DOMAIN-CONTAINING PROTEIN KCTD9"/>
    <property type="match status" value="1"/>
</dbReference>
<proteinExistence type="predicted"/>
<dbReference type="AlphaFoldDB" id="A0AAU8LZ32"/>
<feature type="transmembrane region" description="Helical" evidence="1">
    <location>
        <begin position="257"/>
        <end position="276"/>
    </location>
</feature>
<dbReference type="PANTHER" id="PTHR14136">
    <property type="entry name" value="BTB_POZ DOMAIN-CONTAINING PROTEIN KCTD9"/>
    <property type="match status" value="1"/>
</dbReference>
<dbReference type="Gene3D" id="2.160.20.80">
    <property type="entry name" value="E3 ubiquitin-protein ligase SopA"/>
    <property type="match status" value="3"/>
</dbReference>
<dbReference type="Pfam" id="PF00805">
    <property type="entry name" value="Pentapeptide"/>
    <property type="match status" value="3"/>
</dbReference>
<sequence>MANKEQLEILKQGVETWNAWREEHPDAKINLRGAKLDGLDLSGANFREADIRGASFKNAILVRTDFTRALAGHAILGKWLQFILWIVYGIACGNFMFLATNIYLSVLLRNVDQSFSNTIIVLFYIFTIIIYFIIGIWKYKISSVVCWFAVIGVGTWMLSPLQDIGKSISVFFLTLPVIGFMSLAWAVMGLASIVGYKRNTGTLIFLLSGVAGVISLAGQDHMGIRALPLALALIFNIILIGRGIGLAVRHEEPQFAFLRRPGLFMLSLCGTSFWTADLKDAIFYKASLRNVRFGNAILTGTSWQGAQGLRFARCNGTILNDRDVRELLVRRRGQGLILKGKNLQGAYLVGADLCSVDLRETDLMQANLSGADITAAKLYGSARENWVIDDICCKYVYWDEAGKERTPPDRDFRPGEFEELYKQLPTFEYFFEQGFTPLDPLVMDRVVHAINQQYKEFQLELVNFDKRGQPHATFTVCQLDYIDTAKEQVSAVYEANKVQPENQDQLMAAFMGLIENQNKSLDIIKQLGGSKMGDTYNISGGQVGAVGKSAISTGNTFQQIVNDLSRLHQEMRRSSTTPEQQAAAQDVAKAEQAARQEDELTMKQHLKNAGQWALDCAQKIGTDVVTEYLKKITTGM</sequence>
<keyword evidence="1" id="KW-1133">Transmembrane helix</keyword>
<feature type="transmembrane region" description="Helical" evidence="1">
    <location>
        <begin position="115"/>
        <end position="134"/>
    </location>
</feature>
<organism evidence="2">
    <name type="scientific">Candidatus Electrothrix aestuarii</name>
    <dbReference type="NCBI Taxonomy" id="3062594"/>
    <lineage>
        <taxon>Bacteria</taxon>
        <taxon>Pseudomonadati</taxon>
        <taxon>Thermodesulfobacteriota</taxon>
        <taxon>Desulfobulbia</taxon>
        <taxon>Desulfobulbales</taxon>
        <taxon>Desulfobulbaceae</taxon>
        <taxon>Candidatus Electrothrix</taxon>
    </lineage>
</organism>
<name>A0AAU8LZ32_9BACT</name>
<dbReference type="KEGG" id="eaj:Q3M24_06970"/>
<feature type="transmembrane region" description="Helical" evidence="1">
    <location>
        <begin position="82"/>
        <end position="103"/>
    </location>
</feature>
<reference evidence="2" key="2">
    <citation type="submission" date="2024-06" db="EMBL/GenBank/DDBJ databases">
        <authorList>
            <person name="Plum-Jensen L.E."/>
            <person name="Schramm A."/>
            <person name="Marshall I.P.G."/>
        </authorList>
    </citation>
    <scope>NUCLEOTIDE SEQUENCE</scope>
    <source>
        <strain evidence="2">Rat1</strain>
    </source>
</reference>
<dbReference type="InterPro" id="IPR051082">
    <property type="entry name" value="Pentapeptide-BTB/POZ_domain"/>
</dbReference>
<feature type="transmembrane region" description="Helical" evidence="1">
    <location>
        <begin position="170"/>
        <end position="194"/>
    </location>
</feature>
<dbReference type="InterPro" id="IPR001646">
    <property type="entry name" value="5peptide_repeat"/>
</dbReference>